<proteinExistence type="predicted"/>
<dbReference type="AlphaFoldDB" id="A0A7S8FBI0"/>
<dbReference type="EMBL" id="CP047423">
    <property type="protein sequence ID" value="QPD03064.1"/>
    <property type="molecule type" value="Genomic_DNA"/>
</dbReference>
<dbReference type="PROSITE" id="PS51257">
    <property type="entry name" value="PROKAR_LIPOPROTEIN"/>
    <property type="match status" value="1"/>
</dbReference>
<evidence type="ECO:0000256" key="1">
    <source>
        <dbReference type="SAM" id="SignalP"/>
    </source>
</evidence>
<feature type="domain" description="Cadherin-like beta-sandwich-like" evidence="2">
    <location>
        <begin position="436"/>
        <end position="526"/>
    </location>
</feature>
<feature type="domain" description="Cadherin-like beta-sandwich-like" evidence="2">
    <location>
        <begin position="140"/>
        <end position="233"/>
    </location>
</feature>
<dbReference type="Proteomes" id="UP000593737">
    <property type="component" value="Chromosome"/>
</dbReference>
<gene>
    <name evidence="3" type="ORF">Nkreftii_000838</name>
</gene>
<reference evidence="3 4" key="1">
    <citation type="journal article" date="2020" name="ISME J.">
        <title>Enrichment and physiological characterization of a novel comammox Nitrospira indicates ammonium inhibition of complete nitrification.</title>
        <authorList>
            <person name="Sakoula D."/>
            <person name="Koch H."/>
            <person name="Frank J."/>
            <person name="Jetten M.S.M."/>
            <person name="van Kessel M.A.H.J."/>
            <person name="Lucker S."/>
        </authorList>
    </citation>
    <scope>NUCLEOTIDE SEQUENCE [LARGE SCALE GENOMIC DNA]</scope>
    <source>
        <strain evidence="3">Comreactor17</strain>
    </source>
</reference>
<name>A0A7S8FBI0_9BACT</name>
<dbReference type="KEGG" id="nkf:Nkreftii_000838"/>
<evidence type="ECO:0000313" key="4">
    <source>
        <dbReference type="Proteomes" id="UP000593737"/>
    </source>
</evidence>
<protein>
    <recommendedName>
        <fullName evidence="2">Cadherin-like beta-sandwich-like domain-containing protein</fullName>
    </recommendedName>
</protein>
<feature type="domain" description="Cadherin-like beta-sandwich-like" evidence="2">
    <location>
        <begin position="240"/>
        <end position="328"/>
    </location>
</feature>
<dbReference type="InterPro" id="IPR025883">
    <property type="entry name" value="Cadherin-like_domain"/>
</dbReference>
<keyword evidence="1" id="KW-0732">Signal</keyword>
<feature type="domain" description="Cadherin-like beta-sandwich-like" evidence="2">
    <location>
        <begin position="41"/>
        <end position="132"/>
    </location>
</feature>
<feature type="signal peptide" evidence="1">
    <location>
        <begin position="1"/>
        <end position="25"/>
    </location>
</feature>
<feature type="domain" description="Cadherin-like beta-sandwich-like" evidence="2">
    <location>
        <begin position="336"/>
        <end position="424"/>
    </location>
</feature>
<evidence type="ECO:0000313" key="3">
    <source>
        <dbReference type="EMBL" id="QPD03064.1"/>
    </source>
</evidence>
<sequence>MRRNLVKAGQRFVAVLLLALGPSFYGCKDTVSISDDVAVPLSSLTVTPGALQPAFFSNTTNYKVNAPNSATSVTVTASPKSSTVTMTINGVVTAAGQGRTILLGVPGSTTTILIELLSQTGGETTYTITVTRLLSNDDNLSALSVTPGSLVPAFASSSLDYTVNVATNVTSVTVSATKSDSNAVMSGSVTAGAGVKTGQATIPLDGPGTSKVVSIIVTAPNGDSKTYTITVNRLSGDNNLSALTITPGSLNPPFAAATLDYTVDVATTVTEVTVTATKSDPNAVISGDVPNQGQATIPLDGPGTSKVISIIVTAPNGDSKTYTITINRLLSSDNNLSALTITPGSLNPPFAAATLDYTVDVATTVTEVTVTATKSDPNAVISGDVPNQGQATIPLDGPGTSKVISIIVTAPNGVSKTYTITVTRAAPASDNNLAVLTVTGGLLVPDFAPSTTDYTVAVPFSVDSVIVSATKSDANAVMSGSLNAGSGQATGQATIDLPIPLLPTPVTITVMAPNGDFKIYSLTITRALF</sequence>
<organism evidence="3 4">
    <name type="scientific">Candidatus Nitrospira kreftii</name>
    <dbReference type="NCBI Taxonomy" id="2652173"/>
    <lineage>
        <taxon>Bacteria</taxon>
        <taxon>Pseudomonadati</taxon>
        <taxon>Nitrospirota</taxon>
        <taxon>Nitrospiria</taxon>
        <taxon>Nitrospirales</taxon>
        <taxon>Nitrospiraceae</taxon>
        <taxon>Nitrospira</taxon>
    </lineage>
</organism>
<dbReference type="Pfam" id="PF12733">
    <property type="entry name" value="Cadherin-like"/>
    <property type="match status" value="5"/>
</dbReference>
<accession>A0A7S8FBI0</accession>
<feature type="chain" id="PRO_5032918966" description="Cadherin-like beta-sandwich-like domain-containing protein" evidence="1">
    <location>
        <begin position="26"/>
        <end position="529"/>
    </location>
</feature>
<evidence type="ECO:0000259" key="2">
    <source>
        <dbReference type="Pfam" id="PF12733"/>
    </source>
</evidence>